<keyword evidence="2" id="KW-1185">Reference proteome</keyword>
<dbReference type="SUPFAM" id="SSF51735">
    <property type="entry name" value="NAD(P)-binding Rossmann-fold domains"/>
    <property type="match status" value="1"/>
</dbReference>
<dbReference type="AlphaFoldDB" id="A0A1G9AW71"/>
<dbReference type="OrthoDB" id="9786743at2"/>
<dbReference type="Proteomes" id="UP000199053">
    <property type="component" value="Unassembled WGS sequence"/>
</dbReference>
<organism evidence="1 2">
    <name type="scientific">Maridesulfovibrio ferrireducens</name>
    <dbReference type="NCBI Taxonomy" id="246191"/>
    <lineage>
        <taxon>Bacteria</taxon>
        <taxon>Pseudomonadati</taxon>
        <taxon>Thermodesulfobacteriota</taxon>
        <taxon>Desulfovibrionia</taxon>
        <taxon>Desulfovibrionales</taxon>
        <taxon>Desulfovibrionaceae</taxon>
        <taxon>Maridesulfovibrio</taxon>
    </lineage>
</organism>
<name>A0A1G9AW71_9BACT</name>
<reference evidence="2" key="1">
    <citation type="submission" date="2016-10" db="EMBL/GenBank/DDBJ databases">
        <authorList>
            <person name="Varghese N."/>
            <person name="Submissions S."/>
        </authorList>
    </citation>
    <scope>NUCLEOTIDE SEQUENCE [LARGE SCALE GENOMIC DNA]</scope>
    <source>
        <strain evidence="2">DSM 16995</strain>
    </source>
</reference>
<dbReference type="InterPro" id="IPR036291">
    <property type="entry name" value="NAD(P)-bd_dom_sf"/>
</dbReference>
<dbReference type="EMBL" id="FNGA01000001">
    <property type="protein sequence ID" value="SDK30805.1"/>
    <property type="molecule type" value="Genomic_DNA"/>
</dbReference>
<protein>
    <recommendedName>
        <fullName evidence="3">Homoserine dehydrogenase, NAD binding domain</fullName>
    </recommendedName>
</protein>
<proteinExistence type="predicted"/>
<dbReference type="Gene3D" id="3.40.50.720">
    <property type="entry name" value="NAD(P)-binding Rossmann-like Domain"/>
    <property type="match status" value="1"/>
</dbReference>
<evidence type="ECO:0000313" key="2">
    <source>
        <dbReference type="Proteomes" id="UP000199053"/>
    </source>
</evidence>
<evidence type="ECO:0008006" key="3">
    <source>
        <dbReference type="Google" id="ProtNLM"/>
    </source>
</evidence>
<gene>
    <name evidence="1" type="ORF">SAMN05660337_0031</name>
</gene>
<sequence length="135" mass="14859">MENHNIAIVGLGRVGAVFLEKVLNNDGALKIKSVCELTETAGKRLALEKGVPVGCIDDIVKLGVEIDVIFDFTGDEKVAEILRRKLAESGNNYTQVAQKRLARLVWALISEDECLPEVRSTKSQSYADMLLSQQE</sequence>
<accession>A0A1G9AW71</accession>
<evidence type="ECO:0000313" key="1">
    <source>
        <dbReference type="EMBL" id="SDK30805.1"/>
    </source>
</evidence>
<dbReference type="RefSeq" id="WP_092157096.1">
    <property type="nucleotide sequence ID" value="NZ_FNGA01000001.1"/>
</dbReference>